<keyword evidence="2" id="KW-0472">Membrane</keyword>
<feature type="compositionally biased region" description="Polar residues" evidence="1">
    <location>
        <begin position="83"/>
        <end position="107"/>
    </location>
</feature>
<evidence type="ECO:0000313" key="4">
    <source>
        <dbReference type="Proteomes" id="UP001152607"/>
    </source>
</evidence>
<evidence type="ECO:0000256" key="2">
    <source>
        <dbReference type="SAM" id="Phobius"/>
    </source>
</evidence>
<evidence type="ECO:0000256" key="1">
    <source>
        <dbReference type="SAM" id="MobiDB-lite"/>
    </source>
</evidence>
<dbReference type="AlphaFoldDB" id="A0A9W4UD59"/>
<gene>
    <name evidence="3" type="ORF">PDIGIT_LOCUS6231</name>
</gene>
<sequence>MAGTLFDDEVKKTKSDFNRTGAIAGGVIGGFAFIILSLAVWALWRARKRMILHQQVKQDIRLEEAHAGLSGTANTIYVPPPAYSTTDPSSASQPPRSLPTQMASSTSKGDRKAQKETPIATQK</sequence>
<proteinExistence type="predicted"/>
<keyword evidence="2" id="KW-0812">Transmembrane</keyword>
<dbReference type="Proteomes" id="UP001152607">
    <property type="component" value="Unassembled WGS sequence"/>
</dbReference>
<evidence type="ECO:0000313" key="3">
    <source>
        <dbReference type="EMBL" id="CAI6333194.1"/>
    </source>
</evidence>
<protein>
    <submittedName>
        <fullName evidence="3">Uncharacterized protein</fullName>
    </submittedName>
</protein>
<name>A0A9W4UD59_9PLEO</name>
<organism evidence="3 4">
    <name type="scientific">Periconia digitata</name>
    <dbReference type="NCBI Taxonomy" id="1303443"/>
    <lineage>
        <taxon>Eukaryota</taxon>
        <taxon>Fungi</taxon>
        <taxon>Dikarya</taxon>
        <taxon>Ascomycota</taxon>
        <taxon>Pezizomycotina</taxon>
        <taxon>Dothideomycetes</taxon>
        <taxon>Pleosporomycetidae</taxon>
        <taxon>Pleosporales</taxon>
        <taxon>Massarineae</taxon>
        <taxon>Periconiaceae</taxon>
        <taxon>Periconia</taxon>
    </lineage>
</organism>
<feature type="transmembrane region" description="Helical" evidence="2">
    <location>
        <begin position="20"/>
        <end position="44"/>
    </location>
</feature>
<dbReference type="EMBL" id="CAOQHR010000004">
    <property type="protein sequence ID" value="CAI6333194.1"/>
    <property type="molecule type" value="Genomic_DNA"/>
</dbReference>
<feature type="region of interest" description="Disordered" evidence="1">
    <location>
        <begin position="77"/>
        <end position="123"/>
    </location>
</feature>
<keyword evidence="2" id="KW-1133">Transmembrane helix</keyword>
<accession>A0A9W4UD59</accession>
<comment type="caution">
    <text evidence="3">The sequence shown here is derived from an EMBL/GenBank/DDBJ whole genome shotgun (WGS) entry which is preliminary data.</text>
</comment>
<reference evidence="3" key="1">
    <citation type="submission" date="2023-01" db="EMBL/GenBank/DDBJ databases">
        <authorList>
            <person name="Van Ghelder C."/>
            <person name="Rancurel C."/>
        </authorList>
    </citation>
    <scope>NUCLEOTIDE SEQUENCE</scope>
    <source>
        <strain evidence="3">CNCM I-4278</strain>
    </source>
</reference>
<keyword evidence="4" id="KW-1185">Reference proteome</keyword>